<dbReference type="Pfam" id="PF13466">
    <property type="entry name" value="STAS_2"/>
    <property type="match status" value="1"/>
</dbReference>
<feature type="compositionally biased region" description="Low complexity" evidence="1">
    <location>
        <begin position="140"/>
        <end position="157"/>
    </location>
</feature>
<protein>
    <submittedName>
        <fullName evidence="3">STAS domain-containing protein</fullName>
    </submittedName>
</protein>
<dbReference type="Proteomes" id="UP001606099">
    <property type="component" value="Unassembled WGS sequence"/>
</dbReference>
<proteinExistence type="predicted"/>
<evidence type="ECO:0000259" key="2">
    <source>
        <dbReference type="Pfam" id="PF13466"/>
    </source>
</evidence>
<name>A0ABW7FWW5_9BURK</name>
<reference evidence="3 4" key="1">
    <citation type="submission" date="2024-08" db="EMBL/GenBank/DDBJ databases">
        <authorList>
            <person name="Lu H."/>
        </authorList>
    </citation>
    <scope>NUCLEOTIDE SEQUENCE [LARGE SCALE GENOMIC DNA]</scope>
    <source>
        <strain evidence="3 4">BYS180W</strain>
    </source>
</reference>
<sequence length="547" mass="60330">MSESKESANFLQKLARFVTYPATDWADIHSRGDESDNDAAKAELRAMIERKRRNDFVRKRELDMLRRIRREGLSPEQLAALGSMVANSAIDEVPRPSELGHRPEQVKNKIDQIERQMVHEGLTMGHAPAAAAAATARALPAARSAPATPSTSTAASSGQRGTSTLSTIPASRPSSATPTGHAPTEATSLEINEFALDEVLSEAALCFARGQELEAEALLRDLVAPGAPREQHMDTWLVLMDLYRATAQQERFESLVPEYVQRFARSAPQWISLPQLCTETRSALMPWTEVQPLWTCPQQLMPEDVRALAQRCELQSSPWLMDWSALRQIDGAAAQALLSLLQGWDRQGAELRWHGAERLLSTLAALTPQGQRNTDAALWLLHLEVLRLSHRPVRFDEVAIDYCVTYEVSPPSWERPRCRVLAQEPTDGSQSRASSVLDGGASTFLESLQSDLAPTAGHMELTGILSGDISAKLAEHSTALTAATDITVSCGRLIKLDFEAAGDLLNWVLSCNAQRRTVRFVDAHRLVALFLLAMGFEQHARIKVRQS</sequence>
<gene>
    <name evidence="3" type="ORF">ACG0Z6_11295</name>
</gene>
<organism evidence="3 4">
    <name type="scientific">Roseateles rivi</name>
    <dbReference type="NCBI Taxonomy" id="3299028"/>
    <lineage>
        <taxon>Bacteria</taxon>
        <taxon>Pseudomonadati</taxon>
        <taxon>Pseudomonadota</taxon>
        <taxon>Betaproteobacteria</taxon>
        <taxon>Burkholderiales</taxon>
        <taxon>Sphaerotilaceae</taxon>
        <taxon>Roseateles</taxon>
    </lineage>
</organism>
<comment type="caution">
    <text evidence="3">The sequence shown here is derived from an EMBL/GenBank/DDBJ whole genome shotgun (WGS) entry which is preliminary data.</text>
</comment>
<feature type="compositionally biased region" description="Polar residues" evidence="1">
    <location>
        <begin position="158"/>
        <end position="178"/>
    </location>
</feature>
<keyword evidence="4" id="KW-1185">Reference proteome</keyword>
<dbReference type="EMBL" id="JBIGHZ010000004">
    <property type="protein sequence ID" value="MFG6448819.1"/>
    <property type="molecule type" value="Genomic_DNA"/>
</dbReference>
<evidence type="ECO:0000313" key="3">
    <source>
        <dbReference type="EMBL" id="MFG6448819.1"/>
    </source>
</evidence>
<accession>A0ABW7FWW5</accession>
<feature type="domain" description="MlaB-like STAS" evidence="2">
    <location>
        <begin position="312"/>
        <end position="366"/>
    </location>
</feature>
<dbReference type="InterPro" id="IPR058548">
    <property type="entry name" value="MlaB-like_STAS"/>
</dbReference>
<evidence type="ECO:0000313" key="4">
    <source>
        <dbReference type="Proteomes" id="UP001606099"/>
    </source>
</evidence>
<dbReference type="RefSeq" id="WP_394461423.1">
    <property type="nucleotide sequence ID" value="NZ_JBIGHZ010000004.1"/>
</dbReference>
<feature type="region of interest" description="Disordered" evidence="1">
    <location>
        <begin position="140"/>
        <end position="183"/>
    </location>
</feature>
<evidence type="ECO:0000256" key="1">
    <source>
        <dbReference type="SAM" id="MobiDB-lite"/>
    </source>
</evidence>